<dbReference type="GO" id="GO:0003729">
    <property type="term" value="F:mRNA binding"/>
    <property type="evidence" value="ECO:0007669"/>
    <property type="project" value="UniProtKB-ARBA"/>
</dbReference>
<evidence type="ECO:0000256" key="1">
    <source>
        <dbReference type="ARBA" id="ARBA00022723"/>
    </source>
</evidence>
<feature type="compositionally biased region" description="Low complexity" evidence="6">
    <location>
        <begin position="383"/>
        <end position="397"/>
    </location>
</feature>
<evidence type="ECO:0000259" key="7">
    <source>
        <dbReference type="PROSITE" id="PS50103"/>
    </source>
</evidence>
<reference evidence="8 9" key="1">
    <citation type="submission" date="2019-06" db="EMBL/GenBank/DDBJ databases">
        <title>A chromosomal-level reference genome of Carpinus fangiana (Coryloideae, Betulaceae).</title>
        <authorList>
            <person name="Yang X."/>
            <person name="Wang Z."/>
            <person name="Zhang L."/>
            <person name="Hao G."/>
            <person name="Liu J."/>
            <person name="Yang Y."/>
        </authorList>
    </citation>
    <scope>NUCLEOTIDE SEQUENCE [LARGE SCALE GENOMIC DNA]</scope>
    <source>
        <strain evidence="8">Cfa_2016G</strain>
        <tissue evidence="8">Leaf</tissue>
    </source>
</reference>
<protein>
    <recommendedName>
        <fullName evidence="7">C3H1-type domain-containing protein</fullName>
    </recommendedName>
</protein>
<feature type="zinc finger region" description="C3H1-type" evidence="5">
    <location>
        <begin position="285"/>
        <end position="313"/>
    </location>
</feature>
<gene>
    <name evidence="8" type="ORF">FH972_014309</name>
</gene>
<dbReference type="GO" id="GO:0008270">
    <property type="term" value="F:zinc ion binding"/>
    <property type="evidence" value="ECO:0007669"/>
    <property type="project" value="UniProtKB-KW"/>
</dbReference>
<evidence type="ECO:0000256" key="6">
    <source>
        <dbReference type="SAM" id="MobiDB-lite"/>
    </source>
</evidence>
<proteinExistence type="predicted"/>
<feature type="compositionally biased region" description="Basic and acidic residues" evidence="6">
    <location>
        <begin position="403"/>
        <end position="422"/>
    </location>
</feature>
<dbReference type="PROSITE" id="PS50103">
    <property type="entry name" value="ZF_C3H1"/>
    <property type="match status" value="5"/>
</dbReference>
<organism evidence="8 9">
    <name type="scientific">Carpinus fangiana</name>
    <dbReference type="NCBI Taxonomy" id="176857"/>
    <lineage>
        <taxon>Eukaryota</taxon>
        <taxon>Viridiplantae</taxon>
        <taxon>Streptophyta</taxon>
        <taxon>Embryophyta</taxon>
        <taxon>Tracheophyta</taxon>
        <taxon>Spermatophyta</taxon>
        <taxon>Magnoliopsida</taxon>
        <taxon>eudicotyledons</taxon>
        <taxon>Gunneridae</taxon>
        <taxon>Pentapetalae</taxon>
        <taxon>rosids</taxon>
        <taxon>fabids</taxon>
        <taxon>Fagales</taxon>
        <taxon>Betulaceae</taxon>
        <taxon>Carpinus</taxon>
    </lineage>
</organism>
<keyword evidence="9" id="KW-1185">Reference proteome</keyword>
<evidence type="ECO:0000256" key="3">
    <source>
        <dbReference type="ARBA" id="ARBA00022833"/>
    </source>
</evidence>
<feature type="domain" description="C3H1-type" evidence="7">
    <location>
        <begin position="46"/>
        <end position="74"/>
    </location>
</feature>
<dbReference type="Gene3D" id="4.10.1000.10">
    <property type="entry name" value="Zinc finger, CCCH-type"/>
    <property type="match status" value="2"/>
</dbReference>
<feature type="domain" description="C3H1-type" evidence="7">
    <location>
        <begin position="133"/>
        <end position="161"/>
    </location>
</feature>
<dbReference type="PANTHER" id="PTHR12506">
    <property type="entry name" value="PROTEIN PHOSPHATASE RELATED"/>
    <property type="match status" value="1"/>
</dbReference>
<dbReference type="InterPro" id="IPR000571">
    <property type="entry name" value="Znf_CCCH"/>
</dbReference>
<dbReference type="InterPro" id="IPR036855">
    <property type="entry name" value="Znf_CCCH_sf"/>
</dbReference>
<feature type="region of interest" description="Disordered" evidence="6">
    <location>
        <begin position="383"/>
        <end position="447"/>
    </location>
</feature>
<keyword evidence="1 5" id="KW-0479">Metal-binding</keyword>
<dbReference type="SMART" id="SM00356">
    <property type="entry name" value="ZnF_C3H1"/>
    <property type="match status" value="5"/>
</dbReference>
<dbReference type="AlphaFoldDB" id="A0A5N6R9G8"/>
<dbReference type="InterPro" id="IPR050974">
    <property type="entry name" value="Plant_ZF_CCCH"/>
</dbReference>
<feature type="domain" description="C3H1-type" evidence="7">
    <location>
        <begin position="285"/>
        <end position="313"/>
    </location>
</feature>
<keyword evidence="2 5" id="KW-0863">Zinc-finger</keyword>
<evidence type="ECO:0000313" key="9">
    <source>
        <dbReference type="Proteomes" id="UP000327013"/>
    </source>
</evidence>
<feature type="domain" description="C3H1-type" evidence="7">
    <location>
        <begin position="328"/>
        <end position="356"/>
    </location>
</feature>
<evidence type="ECO:0000256" key="2">
    <source>
        <dbReference type="ARBA" id="ARBA00022771"/>
    </source>
</evidence>
<accession>A0A5N6R9G8</accession>
<feature type="zinc finger region" description="C3H1-type" evidence="5">
    <location>
        <begin position="88"/>
        <end position="116"/>
    </location>
</feature>
<evidence type="ECO:0000313" key="8">
    <source>
        <dbReference type="EMBL" id="KAE8075613.1"/>
    </source>
</evidence>
<dbReference type="Pfam" id="PF00642">
    <property type="entry name" value="zf-CCCH"/>
    <property type="match status" value="5"/>
</dbReference>
<feature type="zinc finger region" description="C3H1-type" evidence="5">
    <location>
        <begin position="133"/>
        <end position="161"/>
    </location>
</feature>
<name>A0A5N6R9G8_9ROSI</name>
<dbReference type="Gene3D" id="2.30.30.1190">
    <property type="match status" value="1"/>
</dbReference>
<feature type="zinc finger region" description="C3H1-type" evidence="5">
    <location>
        <begin position="328"/>
        <end position="356"/>
    </location>
</feature>
<feature type="zinc finger region" description="C3H1-type" evidence="5">
    <location>
        <begin position="46"/>
        <end position="74"/>
    </location>
</feature>
<dbReference type="SUPFAM" id="SSF90229">
    <property type="entry name" value="CCCH zinc finger"/>
    <property type="match status" value="5"/>
</dbReference>
<keyword evidence="3 5" id="KW-0862">Zinc</keyword>
<evidence type="ECO:0000256" key="5">
    <source>
        <dbReference type="PROSITE-ProRule" id="PRU00723"/>
    </source>
</evidence>
<keyword evidence="4" id="KW-0238">DNA-binding</keyword>
<evidence type="ECO:0000256" key="4">
    <source>
        <dbReference type="ARBA" id="ARBA00023125"/>
    </source>
</evidence>
<dbReference type="GO" id="GO:0003677">
    <property type="term" value="F:DNA binding"/>
    <property type="evidence" value="ECO:0007669"/>
    <property type="project" value="UniProtKB-KW"/>
</dbReference>
<feature type="domain" description="C3H1-type" evidence="7">
    <location>
        <begin position="88"/>
        <end position="116"/>
    </location>
</feature>
<dbReference type="EMBL" id="CM017326">
    <property type="protein sequence ID" value="KAE8075613.1"/>
    <property type="molecule type" value="Genomic_DNA"/>
</dbReference>
<dbReference type="OrthoDB" id="411372at2759"/>
<dbReference type="PANTHER" id="PTHR12506:SF50">
    <property type="entry name" value="ZINC FINGER CCCH DOMAIN-CONTAINING PROTEIN 26"/>
    <property type="match status" value="1"/>
</dbReference>
<sequence>MPDNRQVQRNATHNQSANNIEDTLWRLKINGSQEGGGAQLAPYPDRPGEPDCLYYLRTGLCGYGINCRYNHPAYVSQGAPYSGELPERVGQPDCGYFLKTGTCKYGSTCKYHHPRDRHGAGPVSFNILGLPMRQEEKSCPYYMRTGSCKFGVACKFHHPQPAPVGTVLPVTGNGAFGSMGSTVVPSSGLPYVGGLPAWSLPKMSYVSGPRMPGLQPYMSVVLPPSQCVVPAPGWNTYMGNMSPLSPNGSTTVLNSNYMYNSKNLGDSGSSGQVQLLSTTTNLPDRPNQPDCRYFMNTGTCKYGSDCKFHHPKERFAQSVVNQPGLPSRPGQAVCSYYSMYGLCKYGPTCKFDHPVVAQPYNYTLSLPNLSMLDSPLFNYPRSLSTAHSSETSPSKSSKFPDWVQKHDAARNKHDKSDAKISEDSPEQSGSSPHSTPTSTEPLNDQSG</sequence>
<feature type="compositionally biased region" description="Low complexity" evidence="6">
    <location>
        <begin position="428"/>
        <end position="441"/>
    </location>
</feature>
<dbReference type="Proteomes" id="UP000327013">
    <property type="component" value="Chromosome 6"/>
</dbReference>